<dbReference type="Proteomes" id="UP000784286">
    <property type="component" value="Unassembled WGS sequence"/>
</dbReference>
<keyword evidence="5 8" id="KW-0418">Kinase</keyword>
<dbReference type="GO" id="GO:0005524">
    <property type="term" value="F:ATP binding"/>
    <property type="evidence" value="ECO:0007669"/>
    <property type="project" value="UniProtKB-KW"/>
</dbReference>
<dbReference type="GO" id="GO:0008902">
    <property type="term" value="F:hydroxymethylpyrimidine kinase activity"/>
    <property type="evidence" value="ECO:0007669"/>
    <property type="project" value="UniProtKB-EC"/>
</dbReference>
<comment type="caution">
    <text evidence="8">The sequence shown here is derived from an EMBL/GenBank/DDBJ whole genome shotgun (WGS) entry which is preliminary data.</text>
</comment>
<evidence type="ECO:0000256" key="1">
    <source>
        <dbReference type="ARBA" id="ARBA00004948"/>
    </source>
</evidence>
<organism evidence="8 9">
    <name type="scientific">Candidatus Phocaeicola excrementipullorum</name>
    <dbReference type="NCBI Taxonomy" id="2838731"/>
    <lineage>
        <taxon>Bacteria</taxon>
        <taxon>Pseudomonadati</taxon>
        <taxon>Bacteroidota</taxon>
        <taxon>Bacteroidia</taxon>
        <taxon>Bacteroidales</taxon>
        <taxon>Bacteroidaceae</taxon>
        <taxon>Phocaeicola</taxon>
    </lineage>
</organism>
<dbReference type="SUPFAM" id="SSF53613">
    <property type="entry name" value="Ribokinase-like"/>
    <property type="match status" value="1"/>
</dbReference>
<evidence type="ECO:0000256" key="3">
    <source>
        <dbReference type="ARBA" id="ARBA00022679"/>
    </source>
</evidence>
<dbReference type="Gene3D" id="3.40.1190.20">
    <property type="match status" value="1"/>
</dbReference>
<evidence type="ECO:0000256" key="6">
    <source>
        <dbReference type="ARBA" id="ARBA00022840"/>
    </source>
</evidence>
<keyword evidence="4" id="KW-0547">Nucleotide-binding</keyword>
<evidence type="ECO:0000256" key="5">
    <source>
        <dbReference type="ARBA" id="ARBA00022777"/>
    </source>
</evidence>
<dbReference type="FunFam" id="3.40.1190.20:FF:000003">
    <property type="entry name" value="Phosphomethylpyrimidine kinase ThiD"/>
    <property type="match status" value="1"/>
</dbReference>
<dbReference type="PANTHER" id="PTHR20858">
    <property type="entry name" value="PHOSPHOMETHYLPYRIMIDINE KINASE"/>
    <property type="match status" value="1"/>
</dbReference>
<dbReference type="GO" id="GO:0009228">
    <property type="term" value="P:thiamine biosynthetic process"/>
    <property type="evidence" value="ECO:0007669"/>
    <property type="project" value="InterPro"/>
</dbReference>
<comment type="pathway">
    <text evidence="1">Cofactor biosynthesis; thiamine diphosphate biosynthesis.</text>
</comment>
<evidence type="ECO:0000256" key="2">
    <source>
        <dbReference type="ARBA" id="ARBA00012135"/>
    </source>
</evidence>
<dbReference type="NCBIfam" id="TIGR00097">
    <property type="entry name" value="HMP-P_kinase"/>
    <property type="match status" value="1"/>
</dbReference>
<evidence type="ECO:0000256" key="4">
    <source>
        <dbReference type="ARBA" id="ARBA00022741"/>
    </source>
</evidence>
<dbReference type="CDD" id="cd01169">
    <property type="entry name" value="HMPP_kinase"/>
    <property type="match status" value="1"/>
</dbReference>
<gene>
    <name evidence="8" type="primary">thiD</name>
    <name evidence="8" type="ORF">H9928_00225</name>
</gene>
<sequence length="277" mass="29289">MKTYPCILTIAGSDCSGGAGIQADIKTISALGAYAASAITSITVQNTCGVSSIFPIPAQTVKAQIEAVMTDIRPEAVKIGMVSDPKIVAAIAQSIRRFQPRYVVFDPVMVSTSGCKLMEDSAIEAIVRELMPLSTLITPNLSEAEVLTNTKLSSPDEMEEAAGQLLQTGCGAVLIKGGHLPDDKMCDVLKIADEEQAHRFTAPKIESKNTHGTGCTLSSAIATFLALGHPLAEAAGKAKEYIYKGIEAGKDIHIGEGHGPLNHFFNPAKMHILDKNV</sequence>
<dbReference type="GO" id="GO:0005829">
    <property type="term" value="C:cytosol"/>
    <property type="evidence" value="ECO:0007669"/>
    <property type="project" value="TreeGrafter"/>
</dbReference>
<dbReference type="InterPro" id="IPR013749">
    <property type="entry name" value="PM/HMP-P_kinase-1"/>
</dbReference>
<proteinExistence type="predicted"/>
<dbReference type="EC" id="2.7.1.49" evidence="2"/>
<accession>A0A948X1E8</accession>
<evidence type="ECO:0000313" key="9">
    <source>
        <dbReference type="Proteomes" id="UP000784286"/>
    </source>
</evidence>
<dbReference type="InterPro" id="IPR029056">
    <property type="entry name" value="Ribokinase-like"/>
</dbReference>
<name>A0A948X1E8_9BACT</name>
<protein>
    <recommendedName>
        <fullName evidence="2">hydroxymethylpyrimidine kinase</fullName>
        <ecNumber evidence="2">2.7.1.49</ecNumber>
    </recommendedName>
</protein>
<dbReference type="GO" id="GO:0008972">
    <property type="term" value="F:phosphomethylpyrimidine kinase activity"/>
    <property type="evidence" value="ECO:0007669"/>
    <property type="project" value="InterPro"/>
</dbReference>
<dbReference type="AlphaFoldDB" id="A0A948X1E8"/>
<evidence type="ECO:0000313" key="8">
    <source>
        <dbReference type="EMBL" id="MBU3854984.1"/>
    </source>
</evidence>
<dbReference type="Pfam" id="PF08543">
    <property type="entry name" value="Phos_pyr_kin"/>
    <property type="match status" value="1"/>
</dbReference>
<dbReference type="InterPro" id="IPR004399">
    <property type="entry name" value="HMP/HMP-P_kinase_dom"/>
</dbReference>
<dbReference type="EMBL" id="JAHLFJ010000003">
    <property type="protein sequence ID" value="MBU3854984.1"/>
    <property type="molecule type" value="Genomic_DNA"/>
</dbReference>
<keyword evidence="6" id="KW-0067">ATP-binding</keyword>
<reference evidence="8" key="1">
    <citation type="journal article" date="2021" name="PeerJ">
        <title>Extensive microbial diversity within the chicken gut microbiome revealed by metagenomics and culture.</title>
        <authorList>
            <person name="Gilroy R."/>
            <person name="Ravi A."/>
            <person name="Getino M."/>
            <person name="Pursley I."/>
            <person name="Horton D.L."/>
            <person name="Alikhan N.F."/>
            <person name="Baker D."/>
            <person name="Gharbi K."/>
            <person name="Hall N."/>
            <person name="Watson M."/>
            <person name="Adriaenssens E.M."/>
            <person name="Foster-Nyarko E."/>
            <person name="Jarju S."/>
            <person name="Secka A."/>
            <person name="Antonio M."/>
            <person name="Oren A."/>
            <person name="Chaudhuri R.R."/>
            <person name="La Ragione R."/>
            <person name="Hildebrand F."/>
            <person name="Pallen M.J."/>
        </authorList>
    </citation>
    <scope>NUCLEOTIDE SEQUENCE</scope>
    <source>
        <strain evidence="8">8470</strain>
    </source>
</reference>
<keyword evidence="3 8" id="KW-0808">Transferase</keyword>
<evidence type="ECO:0000259" key="7">
    <source>
        <dbReference type="Pfam" id="PF08543"/>
    </source>
</evidence>
<dbReference type="PANTHER" id="PTHR20858:SF17">
    <property type="entry name" value="HYDROXYMETHYLPYRIMIDINE_PHOSPHOMETHYLPYRIMIDINE KINASE THI20-RELATED"/>
    <property type="match status" value="1"/>
</dbReference>
<feature type="domain" description="Pyridoxamine kinase/Phosphomethylpyrimidine kinase" evidence="7">
    <location>
        <begin position="14"/>
        <end position="262"/>
    </location>
</feature>
<reference evidence="8" key="2">
    <citation type="submission" date="2021-04" db="EMBL/GenBank/DDBJ databases">
        <authorList>
            <person name="Gilroy R."/>
        </authorList>
    </citation>
    <scope>NUCLEOTIDE SEQUENCE</scope>
    <source>
        <strain evidence="8">8470</strain>
    </source>
</reference>